<proteinExistence type="predicted"/>
<protein>
    <submittedName>
        <fullName evidence="3">Uncharacterized protein</fullName>
    </submittedName>
</protein>
<feature type="region of interest" description="Disordered" evidence="1">
    <location>
        <begin position="143"/>
        <end position="195"/>
    </location>
</feature>
<name>A0A8S3YXW2_9EUPU</name>
<gene>
    <name evidence="3" type="ORF">CUNI_LOCUS5568</name>
</gene>
<feature type="compositionally biased region" description="Polar residues" evidence="1">
    <location>
        <begin position="185"/>
        <end position="195"/>
    </location>
</feature>
<reference evidence="3" key="1">
    <citation type="submission" date="2021-04" db="EMBL/GenBank/DDBJ databases">
        <authorList>
            <consortium name="Molecular Ecology Group"/>
        </authorList>
    </citation>
    <scope>NUCLEOTIDE SEQUENCE</scope>
</reference>
<sequence length="195" mass="20491">MISVSLQRALICLCLWSCYCTGNQSVLSMPVSSSNLQCSTANKNPCELFPDLCSAGGGLCVVKAPCEYQCVCPPDGRIARDCISDTKLEPGLVVDTLVIFPPDLFSDTNDSATAEALTAPSAQSEKETVLTTTSATVATANVTTASSNSSSPHVKTRLHKKGAMSADSMSVHEETDTVLEDSETLEQNNSSSTVS</sequence>
<feature type="chain" id="PRO_5035888533" evidence="2">
    <location>
        <begin position="23"/>
        <end position="195"/>
    </location>
</feature>
<keyword evidence="4" id="KW-1185">Reference proteome</keyword>
<dbReference type="Proteomes" id="UP000678393">
    <property type="component" value="Unassembled WGS sequence"/>
</dbReference>
<comment type="caution">
    <text evidence="3">The sequence shown here is derived from an EMBL/GenBank/DDBJ whole genome shotgun (WGS) entry which is preliminary data.</text>
</comment>
<evidence type="ECO:0000256" key="2">
    <source>
        <dbReference type="SAM" id="SignalP"/>
    </source>
</evidence>
<dbReference type="AlphaFoldDB" id="A0A8S3YXW2"/>
<accession>A0A8S3YXW2</accession>
<organism evidence="3 4">
    <name type="scientific">Candidula unifasciata</name>
    <dbReference type="NCBI Taxonomy" id="100452"/>
    <lineage>
        <taxon>Eukaryota</taxon>
        <taxon>Metazoa</taxon>
        <taxon>Spiralia</taxon>
        <taxon>Lophotrochozoa</taxon>
        <taxon>Mollusca</taxon>
        <taxon>Gastropoda</taxon>
        <taxon>Heterobranchia</taxon>
        <taxon>Euthyneura</taxon>
        <taxon>Panpulmonata</taxon>
        <taxon>Eupulmonata</taxon>
        <taxon>Stylommatophora</taxon>
        <taxon>Helicina</taxon>
        <taxon>Helicoidea</taxon>
        <taxon>Geomitridae</taxon>
        <taxon>Candidula</taxon>
    </lineage>
</organism>
<evidence type="ECO:0000313" key="3">
    <source>
        <dbReference type="EMBL" id="CAG5120010.1"/>
    </source>
</evidence>
<feature type="signal peptide" evidence="2">
    <location>
        <begin position="1"/>
        <end position="22"/>
    </location>
</feature>
<dbReference type="EMBL" id="CAJHNH020000813">
    <property type="protein sequence ID" value="CAG5120010.1"/>
    <property type="molecule type" value="Genomic_DNA"/>
</dbReference>
<dbReference type="OrthoDB" id="6159275at2759"/>
<evidence type="ECO:0000313" key="4">
    <source>
        <dbReference type="Proteomes" id="UP000678393"/>
    </source>
</evidence>
<evidence type="ECO:0000256" key="1">
    <source>
        <dbReference type="SAM" id="MobiDB-lite"/>
    </source>
</evidence>
<keyword evidence="2" id="KW-0732">Signal</keyword>